<keyword evidence="4" id="KW-1185">Reference proteome</keyword>
<evidence type="ECO:0000256" key="2">
    <source>
        <dbReference type="SAM" id="Phobius"/>
    </source>
</evidence>
<dbReference type="AlphaFoldDB" id="A0A6B3LPN5"/>
<feature type="compositionally biased region" description="Polar residues" evidence="1">
    <location>
        <begin position="12"/>
        <end position="21"/>
    </location>
</feature>
<keyword evidence="2" id="KW-1133">Transmembrane helix</keyword>
<keyword evidence="2" id="KW-0812">Transmembrane</keyword>
<feature type="transmembrane region" description="Helical" evidence="2">
    <location>
        <begin position="70"/>
        <end position="91"/>
    </location>
</feature>
<evidence type="ECO:0000256" key="1">
    <source>
        <dbReference type="SAM" id="MobiDB-lite"/>
    </source>
</evidence>
<dbReference type="RefSeq" id="WP_163913021.1">
    <property type="nucleotide sequence ID" value="NZ_JAAGWD010000002.1"/>
</dbReference>
<evidence type="ECO:0000313" key="3">
    <source>
        <dbReference type="EMBL" id="NEM97015.1"/>
    </source>
</evidence>
<proteinExistence type="predicted"/>
<accession>A0A6B3LPN5</accession>
<keyword evidence="2" id="KW-0472">Membrane</keyword>
<dbReference type="EMBL" id="JAAGWD010000002">
    <property type="protein sequence ID" value="NEM97015.1"/>
    <property type="molecule type" value="Genomic_DNA"/>
</dbReference>
<dbReference type="Proteomes" id="UP000474777">
    <property type="component" value="Unassembled WGS sequence"/>
</dbReference>
<gene>
    <name evidence="3" type="ORF">GXP69_04845</name>
</gene>
<organism evidence="3 4">
    <name type="scientific">Pontibacter burrus</name>
    <dbReference type="NCBI Taxonomy" id="2704466"/>
    <lineage>
        <taxon>Bacteria</taxon>
        <taxon>Pseudomonadati</taxon>
        <taxon>Bacteroidota</taxon>
        <taxon>Cytophagia</taxon>
        <taxon>Cytophagales</taxon>
        <taxon>Hymenobacteraceae</taxon>
        <taxon>Pontibacter</taxon>
    </lineage>
</organism>
<protein>
    <submittedName>
        <fullName evidence="3">Uncharacterized protein</fullName>
    </submittedName>
</protein>
<name>A0A6B3LPN5_9BACT</name>
<evidence type="ECO:0000313" key="4">
    <source>
        <dbReference type="Proteomes" id="UP000474777"/>
    </source>
</evidence>
<feature type="transmembrane region" description="Helical" evidence="2">
    <location>
        <begin position="153"/>
        <end position="172"/>
    </location>
</feature>
<feature type="transmembrane region" description="Helical" evidence="2">
    <location>
        <begin position="44"/>
        <end position="64"/>
    </location>
</feature>
<sequence>MQEFDELKDLWQQGSADQPSSAIPDVSKASGQTKKKLQNEQLKGAICLVLTACFIAGLAIWGGFGFEHWYTYGAMALVCVICLLQASSMFYTHLKIKRIDETANPKQHLSQWETYYSYRKKLLKWNGPLYFVLLNLALGIYFIEVMAMASATFMLVFGVVYTGWMIFAYFFLGKRVLEREQNRIEQIIGELKTIEMQFYK</sequence>
<reference evidence="3 4" key="1">
    <citation type="submission" date="2020-02" db="EMBL/GenBank/DDBJ databases">
        <authorList>
            <person name="Kim M.K."/>
        </authorList>
    </citation>
    <scope>NUCLEOTIDE SEQUENCE [LARGE SCALE GENOMIC DNA]</scope>
    <source>
        <strain evidence="3 4">BT327</strain>
    </source>
</reference>
<feature type="region of interest" description="Disordered" evidence="1">
    <location>
        <begin position="1"/>
        <end position="27"/>
    </location>
</feature>
<feature type="transmembrane region" description="Helical" evidence="2">
    <location>
        <begin position="129"/>
        <end position="147"/>
    </location>
</feature>
<comment type="caution">
    <text evidence="3">The sequence shown here is derived from an EMBL/GenBank/DDBJ whole genome shotgun (WGS) entry which is preliminary data.</text>
</comment>